<evidence type="ECO:0000313" key="2">
    <source>
        <dbReference type="EMBL" id="KAE8997015.1"/>
    </source>
</evidence>
<dbReference type="AlphaFoldDB" id="A0A6A3JX25"/>
<evidence type="ECO:0000313" key="3">
    <source>
        <dbReference type="EMBL" id="KAE9312785.1"/>
    </source>
</evidence>
<comment type="caution">
    <text evidence="2">The sequence shown here is derived from an EMBL/GenBank/DDBJ whole genome shotgun (WGS) entry which is preliminary data.</text>
</comment>
<gene>
    <name evidence="2" type="ORF">PR002_g19151</name>
    <name evidence="3" type="ORF">PR003_g19683</name>
</gene>
<evidence type="ECO:0000313" key="5">
    <source>
        <dbReference type="Proteomes" id="UP000435112"/>
    </source>
</evidence>
<feature type="region of interest" description="Disordered" evidence="1">
    <location>
        <begin position="94"/>
        <end position="116"/>
    </location>
</feature>
<organism evidence="2 5">
    <name type="scientific">Phytophthora rubi</name>
    <dbReference type="NCBI Taxonomy" id="129364"/>
    <lineage>
        <taxon>Eukaryota</taxon>
        <taxon>Sar</taxon>
        <taxon>Stramenopiles</taxon>
        <taxon>Oomycota</taxon>
        <taxon>Peronosporomycetes</taxon>
        <taxon>Peronosporales</taxon>
        <taxon>Peronosporaceae</taxon>
        <taxon>Phytophthora</taxon>
    </lineage>
</organism>
<accession>A0A6A3JX25</accession>
<dbReference type="EMBL" id="QXFT01001678">
    <property type="protein sequence ID" value="KAE9312785.1"/>
    <property type="molecule type" value="Genomic_DNA"/>
</dbReference>
<sequence>MKSSWPTPNLATRTYASGACPTTTRLLSRLGQSLLSSTSNFLRNSVRSLVQITRSSVRPSNVVFTNPQGVYNKYTSTWDVPDGRFWNGHYWRSTKKHQPKKIQHDERSNGERGLDASWERTLGDESEFLPTTRWQNLSL</sequence>
<name>A0A6A3JX25_9STRA</name>
<reference evidence="2 5" key="1">
    <citation type="submission" date="2018-09" db="EMBL/GenBank/DDBJ databases">
        <title>Genomic investigation of the strawberry pathogen Phytophthora fragariae indicates pathogenicity is determined by transcriptional variation in three key races.</title>
        <authorList>
            <person name="Adams T.M."/>
            <person name="Armitage A.D."/>
            <person name="Sobczyk M.K."/>
            <person name="Bates H.J."/>
            <person name="Dunwell J.M."/>
            <person name="Nellist C.F."/>
            <person name="Harrison R.J."/>
        </authorList>
    </citation>
    <scope>NUCLEOTIDE SEQUENCE [LARGE SCALE GENOMIC DNA]</scope>
    <source>
        <strain evidence="2 5">SCRP324</strain>
        <strain evidence="3 4">SCRP333</strain>
    </source>
</reference>
<dbReference type="Proteomes" id="UP000434957">
    <property type="component" value="Unassembled WGS sequence"/>
</dbReference>
<evidence type="ECO:0000313" key="4">
    <source>
        <dbReference type="Proteomes" id="UP000434957"/>
    </source>
</evidence>
<protein>
    <submittedName>
        <fullName evidence="2">Uncharacterized protein</fullName>
    </submittedName>
</protein>
<dbReference type="Proteomes" id="UP000435112">
    <property type="component" value="Unassembled WGS sequence"/>
</dbReference>
<feature type="compositionally biased region" description="Basic and acidic residues" evidence="1">
    <location>
        <begin position="102"/>
        <end position="116"/>
    </location>
</feature>
<keyword evidence="4" id="KW-1185">Reference proteome</keyword>
<dbReference type="EMBL" id="QXFU01001705">
    <property type="protein sequence ID" value="KAE8997015.1"/>
    <property type="molecule type" value="Genomic_DNA"/>
</dbReference>
<evidence type="ECO:0000256" key="1">
    <source>
        <dbReference type="SAM" id="MobiDB-lite"/>
    </source>
</evidence>
<proteinExistence type="predicted"/>